<reference evidence="2" key="1">
    <citation type="submission" date="2023-09" db="EMBL/GenBank/DDBJ databases">
        <title>Paucibacter sp. APW11 Genome sequencing and assembly.</title>
        <authorList>
            <person name="Kim I."/>
        </authorList>
    </citation>
    <scope>NUCLEOTIDE SEQUENCE</scope>
    <source>
        <strain evidence="2">APW11</strain>
    </source>
</reference>
<evidence type="ECO:0000313" key="2">
    <source>
        <dbReference type="EMBL" id="MDT9001592.1"/>
    </source>
</evidence>
<comment type="caution">
    <text evidence="2">The sequence shown here is derived from an EMBL/GenBank/DDBJ whole genome shotgun (WGS) entry which is preliminary data.</text>
</comment>
<keyword evidence="3" id="KW-1185">Reference proteome</keyword>
<feature type="region of interest" description="Disordered" evidence="1">
    <location>
        <begin position="83"/>
        <end position="112"/>
    </location>
</feature>
<dbReference type="RefSeq" id="WP_315652477.1">
    <property type="nucleotide sequence ID" value="NZ_JAVXZY010000010.1"/>
</dbReference>
<sequence length="201" mass="20781">MSPYFPNFLQVLAKITSKNQLTLPKSVTESLGPVQYFDVQTRAGQIVLTPVRIQRGDAVRAKLAELAIDEKTLEKALSWAKAGTAAKKSSSGKKTPAAAAPKKPAKPLSGARARVAAKSAIDGKTIETVTNGSARRTAGTAKPSSAKKPARPATALKTGRKTAAKPAAKVPAKTVKASAAVVPKLAAKRARGAAKPAARRA</sequence>
<dbReference type="Proteomes" id="UP001246372">
    <property type="component" value="Unassembled WGS sequence"/>
</dbReference>
<evidence type="ECO:0000256" key="1">
    <source>
        <dbReference type="SAM" id="MobiDB-lite"/>
    </source>
</evidence>
<protein>
    <submittedName>
        <fullName evidence="2">AbrB/MazE/SpoVT family DNA-binding domain-containing protein</fullName>
    </submittedName>
</protein>
<accession>A0ABU3PG74</accession>
<feature type="compositionally biased region" description="Low complexity" evidence="1">
    <location>
        <begin position="83"/>
        <end position="111"/>
    </location>
</feature>
<dbReference type="GO" id="GO:0003677">
    <property type="term" value="F:DNA binding"/>
    <property type="evidence" value="ECO:0007669"/>
    <property type="project" value="UniProtKB-KW"/>
</dbReference>
<dbReference type="EMBL" id="JAVXZY010000010">
    <property type="protein sequence ID" value="MDT9001592.1"/>
    <property type="molecule type" value="Genomic_DNA"/>
</dbReference>
<feature type="region of interest" description="Disordered" evidence="1">
    <location>
        <begin position="126"/>
        <end position="170"/>
    </location>
</feature>
<evidence type="ECO:0000313" key="3">
    <source>
        <dbReference type="Proteomes" id="UP001246372"/>
    </source>
</evidence>
<proteinExistence type="predicted"/>
<gene>
    <name evidence="2" type="ORF">RQP53_20110</name>
</gene>
<organism evidence="2 3">
    <name type="scientific">Roseateles aquae</name>
    <dbReference type="NCBI Taxonomy" id="3077235"/>
    <lineage>
        <taxon>Bacteria</taxon>
        <taxon>Pseudomonadati</taxon>
        <taxon>Pseudomonadota</taxon>
        <taxon>Betaproteobacteria</taxon>
        <taxon>Burkholderiales</taxon>
        <taxon>Sphaerotilaceae</taxon>
        <taxon>Roseateles</taxon>
    </lineage>
</organism>
<name>A0ABU3PG74_9BURK</name>
<keyword evidence="2" id="KW-0238">DNA-binding</keyword>